<keyword evidence="3" id="KW-1185">Reference proteome</keyword>
<comment type="caution">
    <text evidence="2">The sequence shown here is derived from an EMBL/GenBank/DDBJ whole genome shotgun (WGS) entry which is preliminary data.</text>
</comment>
<dbReference type="Proteomes" id="UP000623467">
    <property type="component" value="Unassembled WGS sequence"/>
</dbReference>
<accession>A0A8H6ZGE2</accession>
<dbReference type="AlphaFoldDB" id="A0A8H6ZGE2"/>
<evidence type="ECO:0000259" key="1">
    <source>
        <dbReference type="PROSITE" id="PS50076"/>
    </source>
</evidence>
<evidence type="ECO:0000313" key="3">
    <source>
        <dbReference type="Proteomes" id="UP000623467"/>
    </source>
</evidence>
<dbReference type="CDD" id="cd06257">
    <property type="entry name" value="DnaJ"/>
    <property type="match status" value="1"/>
</dbReference>
<dbReference type="GO" id="GO:0051087">
    <property type="term" value="F:protein-folding chaperone binding"/>
    <property type="evidence" value="ECO:0007669"/>
    <property type="project" value="TreeGrafter"/>
</dbReference>
<organism evidence="2 3">
    <name type="scientific">Mycena sanguinolenta</name>
    <dbReference type="NCBI Taxonomy" id="230812"/>
    <lineage>
        <taxon>Eukaryota</taxon>
        <taxon>Fungi</taxon>
        <taxon>Dikarya</taxon>
        <taxon>Basidiomycota</taxon>
        <taxon>Agaricomycotina</taxon>
        <taxon>Agaricomycetes</taxon>
        <taxon>Agaricomycetidae</taxon>
        <taxon>Agaricales</taxon>
        <taxon>Marasmiineae</taxon>
        <taxon>Mycenaceae</taxon>
        <taxon>Mycena</taxon>
    </lineage>
</organism>
<dbReference type="InterPro" id="IPR001623">
    <property type="entry name" value="DnaJ_domain"/>
</dbReference>
<dbReference type="OrthoDB" id="442087at2759"/>
<reference evidence="2" key="1">
    <citation type="submission" date="2020-05" db="EMBL/GenBank/DDBJ databases">
        <title>Mycena genomes resolve the evolution of fungal bioluminescence.</title>
        <authorList>
            <person name="Tsai I.J."/>
        </authorList>
    </citation>
    <scope>NUCLEOTIDE SEQUENCE</scope>
    <source>
        <strain evidence="2">160909Yilan</strain>
    </source>
</reference>
<feature type="domain" description="J" evidence="1">
    <location>
        <begin position="6"/>
        <end position="76"/>
    </location>
</feature>
<dbReference type="PROSITE" id="PS50076">
    <property type="entry name" value="DNAJ_2"/>
    <property type="match status" value="1"/>
</dbReference>
<dbReference type="GO" id="GO:0005634">
    <property type="term" value="C:nucleus"/>
    <property type="evidence" value="ECO:0007669"/>
    <property type="project" value="TreeGrafter"/>
</dbReference>
<dbReference type="SUPFAM" id="SSF46565">
    <property type="entry name" value="Chaperone J-domain"/>
    <property type="match status" value="1"/>
</dbReference>
<dbReference type="SMART" id="SM00271">
    <property type="entry name" value="DnaJ"/>
    <property type="match status" value="1"/>
</dbReference>
<proteinExistence type="predicted"/>
<dbReference type="GO" id="GO:0005737">
    <property type="term" value="C:cytoplasm"/>
    <property type="evidence" value="ECO:0007669"/>
    <property type="project" value="TreeGrafter"/>
</dbReference>
<protein>
    <recommendedName>
        <fullName evidence="1">J domain-containing protein</fullName>
    </recommendedName>
</protein>
<gene>
    <name evidence="2" type="ORF">MSAN_00278900</name>
</gene>
<sequence>MARFPNHYEVLSIRESATEAQIRKAYQREALRTHPDRTANASARDKRRAEKRFQAVADAYYVLSDPTWRRDYQERLARSRKVLKRFFRMFRCGSGGIDDRFIADADHIFAEVFAEKLNARHRGRASWVLFAGNAGLGYIVADTEGASVGAMLGSALDRQRDARVFEDLEANQKAEILRALARQI</sequence>
<dbReference type="PRINTS" id="PR00625">
    <property type="entry name" value="JDOMAIN"/>
</dbReference>
<dbReference type="Pfam" id="PF00226">
    <property type="entry name" value="DnaJ"/>
    <property type="match status" value="1"/>
</dbReference>
<dbReference type="PANTHER" id="PTHR43948:SF21">
    <property type="entry name" value="DNAJ DOMAIN-CONTAINING PROTEIN"/>
    <property type="match status" value="1"/>
</dbReference>
<dbReference type="EMBL" id="JACAZH010000001">
    <property type="protein sequence ID" value="KAF7378513.1"/>
    <property type="molecule type" value="Genomic_DNA"/>
</dbReference>
<dbReference type="GO" id="GO:0051082">
    <property type="term" value="F:unfolded protein binding"/>
    <property type="evidence" value="ECO:0007669"/>
    <property type="project" value="TreeGrafter"/>
</dbReference>
<dbReference type="PANTHER" id="PTHR43948">
    <property type="entry name" value="DNAJ HOMOLOG SUBFAMILY B"/>
    <property type="match status" value="1"/>
</dbReference>
<evidence type="ECO:0000313" key="2">
    <source>
        <dbReference type="EMBL" id="KAF7378513.1"/>
    </source>
</evidence>
<dbReference type="InterPro" id="IPR036869">
    <property type="entry name" value="J_dom_sf"/>
</dbReference>
<dbReference type="Gene3D" id="1.10.287.110">
    <property type="entry name" value="DnaJ domain"/>
    <property type="match status" value="1"/>
</dbReference>
<dbReference type="GO" id="GO:0044183">
    <property type="term" value="F:protein folding chaperone"/>
    <property type="evidence" value="ECO:0007669"/>
    <property type="project" value="TreeGrafter"/>
</dbReference>
<name>A0A8H6ZGE2_9AGAR</name>